<evidence type="ECO:0000313" key="6">
    <source>
        <dbReference type="Proteomes" id="UP000192360"/>
    </source>
</evidence>
<dbReference type="STRING" id="504486.SAMN05660703_1480"/>
<dbReference type="OrthoDB" id="9778567at2"/>
<protein>
    <submittedName>
        <fullName evidence="5">Sensor histidine kinase inhibitor, KipI family</fullName>
    </submittedName>
</protein>
<accession>A0A1W1ZR46</accession>
<dbReference type="Gene3D" id="3.30.1360.40">
    <property type="match status" value="1"/>
</dbReference>
<dbReference type="EMBL" id="FWXO01000002">
    <property type="protein sequence ID" value="SMC50864.1"/>
    <property type="molecule type" value="Genomic_DNA"/>
</dbReference>
<evidence type="ECO:0000313" key="5">
    <source>
        <dbReference type="EMBL" id="SMC50864.1"/>
    </source>
</evidence>
<dbReference type="RefSeq" id="WP_084060795.1">
    <property type="nucleotide sequence ID" value="NZ_FWXO01000002.1"/>
</dbReference>
<feature type="domain" description="Carboxyltransferase" evidence="4">
    <location>
        <begin position="6"/>
        <end position="208"/>
    </location>
</feature>
<dbReference type="PANTHER" id="PTHR34698">
    <property type="entry name" value="5-OXOPROLINASE SUBUNIT B"/>
    <property type="match status" value="1"/>
</dbReference>
<dbReference type="SMART" id="SM00796">
    <property type="entry name" value="AHS1"/>
    <property type="match status" value="1"/>
</dbReference>
<reference evidence="5 6" key="1">
    <citation type="submission" date="2017-04" db="EMBL/GenBank/DDBJ databases">
        <authorList>
            <person name="Afonso C.L."/>
            <person name="Miller P.J."/>
            <person name="Scott M.A."/>
            <person name="Spackman E."/>
            <person name="Goraichik I."/>
            <person name="Dimitrov K.M."/>
            <person name="Suarez D.L."/>
            <person name="Swayne D.E."/>
        </authorList>
    </citation>
    <scope>NUCLEOTIDE SEQUENCE [LARGE SCALE GENOMIC DNA]</scope>
    <source>
        <strain evidence="5 6">DSM 21164</strain>
    </source>
</reference>
<evidence type="ECO:0000256" key="2">
    <source>
        <dbReference type="ARBA" id="ARBA00022801"/>
    </source>
</evidence>
<organism evidence="5 6">
    <name type="scientific">Cellulophaga tyrosinoxydans</name>
    <dbReference type="NCBI Taxonomy" id="504486"/>
    <lineage>
        <taxon>Bacteria</taxon>
        <taxon>Pseudomonadati</taxon>
        <taxon>Bacteroidota</taxon>
        <taxon>Flavobacteriia</taxon>
        <taxon>Flavobacteriales</taxon>
        <taxon>Flavobacteriaceae</taxon>
        <taxon>Cellulophaga</taxon>
    </lineage>
</organism>
<dbReference type="Pfam" id="PF02682">
    <property type="entry name" value="CT_C_D"/>
    <property type="match status" value="1"/>
</dbReference>
<sequence length="245" mass="28075">MKKFPISIRPFGVHAVLIEWPEKVDEAILNDILIFSTYLKESCLIEGNWELVPAYNSLTLILRHDTIDFESFKTQLETWYTEDKKLKLEERFLWRIPVCYESEFSIDLEEVSQILNKTPKELISIHAAHAYTVYGIGFLPGFMYLGGMPQELEIPRRATPRAKVLKGAVGLAGKQTGIYPQESPGGWNIIGNCPIPIFNPKNENPCWVKVGDRVQFYPISKAEYDLHKIEAEVGIYKLEKIKIDA</sequence>
<dbReference type="SUPFAM" id="SSF50891">
    <property type="entry name" value="Cyclophilin-like"/>
    <property type="match status" value="1"/>
</dbReference>
<dbReference type="InterPro" id="IPR029000">
    <property type="entry name" value="Cyclophilin-like_dom_sf"/>
</dbReference>
<dbReference type="PANTHER" id="PTHR34698:SF2">
    <property type="entry name" value="5-OXOPROLINASE SUBUNIT B"/>
    <property type="match status" value="1"/>
</dbReference>
<keyword evidence="1" id="KW-0547">Nucleotide-binding</keyword>
<evidence type="ECO:0000256" key="1">
    <source>
        <dbReference type="ARBA" id="ARBA00022741"/>
    </source>
</evidence>
<dbReference type="InterPro" id="IPR003833">
    <property type="entry name" value="CT_C_D"/>
</dbReference>
<dbReference type="SUPFAM" id="SSF160467">
    <property type="entry name" value="PH0987 N-terminal domain-like"/>
    <property type="match status" value="1"/>
</dbReference>
<dbReference type="Gene3D" id="2.40.100.10">
    <property type="entry name" value="Cyclophilin-like"/>
    <property type="match status" value="1"/>
</dbReference>
<evidence type="ECO:0000259" key="4">
    <source>
        <dbReference type="SMART" id="SM00796"/>
    </source>
</evidence>
<dbReference type="InterPro" id="IPR010016">
    <property type="entry name" value="PxpB"/>
</dbReference>
<dbReference type="GO" id="GO:0005524">
    <property type="term" value="F:ATP binding"/>
    <property type="evidence" value="ECO:0007669"/>
    <property type="project" value="UniProtKB-KW"/>
</dbReference>
<proteinExistence type="predicted"/>
<dbReference type="NCBIfam" id="TIGR00370">
    <property type="entry name" value="5-oxoprolinase subunit PxpB"/>
    <property type="match status" value="1"/>
</dbReference>
<dbReference type="Proteomes" id="UP000192360">
    <property type="component" value="Unassembled WGS sequence"/>
</dbReference>
<keyword evidence="2" id="KW-0378">Hydrolase</keyword>
<keyword evidence="6" id="KW-1185">Reference proteome</keyword>
<dbReference type="GO" id="GO:0016787">
    <property type="term" value="F:hydrolase activity"/>
    <property type="evidence" value="ECO:0007669"/>
    <property type="project" value="UniProtKB-KW"/>
</dbReference>
<keyword evidence="3" id="KW-0067">ATP-binding</keyword>
<gene>
    <name evidence="5" type="ORF">SAMN05660703_1480</name>
</gene>
<evidence type="ECO:0000256" key="3">
    <source>
        <dbReference type="ARBA" id="ARBA00022840"/>
    </source>
</evidence>
<name>A0A1W1ZR46_9FLAO</name>
<dbReference type="AlphaFoldDB" id="A0A1W1ZR46"/>